<evidence type="ECO:0000256" key="1">
    <source>
        <dbReference type="SAM" id="MobiDB-lite"/>
    </source>
</evidence>
<reference evidence="3" key="1">
    <citation type="journal article" date="2015" name="Proc. Natl. Acad. Sci. U.S.A.">
        <title>Genome sequencing of adzuki bean (Vigna angularis) provides insight into high starch and low fat accumulation and domestication.</title>
        <authorList>
            <person name="Yang K."/>
            <person name="Tian Z."/>
            <person name="Chen C."/>
            <person name="Luo L."/>
            <person name="Zhao B."/>
            <person name="Wang Z."/>
            <person name="Yu L."/>
            <person name="Li Y."/>
            <person name="Sun Y."/>
            <person name="Li W."/>
            <person name="Chen Y."/>
            <person name="Li Y."/>
            <person name="Zhang Y."/>
            <person name="Ai D."/>
            <person name="Zhao J."/>
            <person name="Shang C."/>
            <person name="Ma Y."/>
            <person name="Wu B."/>
            <person name="Wang M."/>
            <person name="Gao L."/>
            <person name="Sun D."/>
            <person name="Zhang P."/>
            <person name="Guo F."/>
            <person name="Wang W."/>
            <person name="Li Y."/>
            <person name="Wang J."/>
            <person name="Varshney R.K."/>
            <person name="Wang J."/>
            <person name="Ling H.Q."/>
            <person name="Wan P."/>
        </authorList>
    </citation>
    <scope>NUCLEOTIDE SEQUENCE</scope>
    <source>
        <strain evidence="3">cv. Jingnong 6</strain>
    </source>
</reference>
<evidence type="ECO:0000313" key="2">
    <source>
        <dbReference type="EMBL" id="KOM51616.1"/>
    </source>
</evidence>
<proteinExistence type="predicted"/>
<gene>
    <name evidence="2" type="ORF">LR48_Vigan09g027500</name>
</gene>
<name>A0A0L9V964_PHAAN</name>
<dbReference type="Gramene" id="KOM51616">
    <property type="protein sequence ID" value="KOM51616"/>
    <property type="gene ID" value="LR48_Vigan09g027500"/>
</dbReference>
<accession>A0A0L9V964</accession>
<evidence type="ECO:0000313" key="3">
    <source>
        <dbReference type="Proteomes" id="UP000053144"/>
    </source>
</evidence>
<dbReference type="AlphaFoldDB" id="A0A0L9V964"/>
<feature type="region of interest" description="Disordered" evidence="1">
    <location>
        <begin position="123"/>
        <end position="142"/>
    </location>
</feature>
<sequence length="142" mass="15245">MPQTSPNRPPQTTASSNRPLRHHPLPISAFCLGALLLREARAMVRAAVSCGRECATEDGGGLEKGAAGTEIRRGRRWWFGGFRPLTMRVLGCAFEWTIVSVSASVGVGIGDCGGSHQRRMVNRERKGSVVGDDEQRGAVTGE</sequence>
<feature type="region of interest" description="Disordered" evidence="1">
    <location>
        <begin position="1"/>
        <end position="21"/>
    </location>
</feature>
<organism evidence="2 3">
    <name type="scientific">Phaseolus angularis</name>
    <name type="common">Azuki bean</name>
    <name type="synonym">Vigna angularis</name>
    <dbReference type="NCBI Taxonomy" id="3914"/>
    <lineage>
        <taxon>Eukaryota</taxon>
        <taxon>Viridiplantae</taxon>
        <taxon>Streptophyta</taxon>
        <taxon>Embryophyta</taxon>
        <taxon>Tracheophyta</taxon>
        <taxon>Spermatophyta</taxon>
        <taxon>Magnoliopsida</taxon>
        <taxon>eudicotyledons</taxon>
        <taxon>Gunneridae</taxon>
        <taxon>Pentapetalae</taxon>
        <taxon>rosids</taxon>
        <taxon>fabids</taxon>
        <taxon>Fabales</taxon>
        <taxon>Fabaceae</taxon>
        <taxon>Papilionoideae</taxon>
        <taxon>50 kb inversion clade</taxon>
        <taxon>NPAAA clade</taxon>
        <taxon>indigoferoid/millettioid clade</taxon>
        <taxon>Phaseoleae</taxon>
        <taxon>Vigna</taxon>
    </lineage>
</organism>
<dbReference type="EMBL" id="CM003379">
    <property type="protein sequence ID" value="KOM51616.1"/>
    <property type="molecule type" value="Genomic_DNA"/>
</dbReference>
<protein>
    <submittedName>
        <fullName evidence="2">Uncharacterized protein</fullName>
    </submittedName>
</protein>
<dbReference type="Proteomes" id="UP000053144">
    <property type="component" value="Chromosome 9"/>
</dbReference>
<feature type="compositionally biased region" description="Polar residues" evidence="1">
    <location>
        <begin position="1"/>
        <end position="18"/>
    </location>
</feature>